<dbReference type="GO" id="GO:0046920">
    <property type="term" value="F:alpha-(1-&gt;3)-fucosyltransferase activity"/>
    <property type="evidence" value="ECO:0007669"/>
    <property type="project" value="TreeGrafter"/>
</dbReference>
<comment type="similarity">
    <text evidence="2 5">Belongs to the glycosyltransferase 10 family.</text>
</comment>
<evidence type="ECO:0000256" key="5">
    <source>
        <dbReference type="RuleBase" id="RU003832"/>
    </source>
</evidence>
<accession>A0A1Y3BJU7</accession>
<evidence type="ECO:0000313" key="8">
    <source>
        <dbReference type="Proteomes" id="UP000194236"/>
    </source>
</evidence>
<keyword evidence="8" id="KW-1185">Reference proteome</keyword>
<dbReference type="UniPathway" id="UPA00378"/>
<dbReference type="InterPro" id="IPR001503">
    <property type="entry name" value="Glyco_trans_10"/>
</dbReference>
<keyword evidence="5" id="KW-0812">Transmembrane</keyword>
<gene>
    <name evidence="7" type="ORF">BLA29_013929</name>
</gene>
<dbReference type="OrthoDB" id="427096at2759"/>
<dbReference type="SUPFAM" id="SSF53756">
    <property type="entry name" value="UDP-Glycosyltransferase/glycogen phosphorylase"/>
    <property type="match status" value="1"/>
</dbReference>
<evidence type="ECO:0000256" key="1">
    <source>
        <dbReference type="ARBA" id="ARBA00004922"/>
    </source>
</evidence>
<comment type="caution">
    <text evidence="7">The sequence shown here is derived from an EMBL/GenBank/DDBJ whole genome shotgun (WGS) entry which is preliminary data.</text>
</comment>
<evidence type="ECO:0000256" key="4">
    <source>
        <dbReference type="ARBA" id="ARBA00022679"/>
    </source>
</evidence>
<reference evidence="7 8" key="1">
    <citation type="submission" date="2017-03" db="EMBL/GenBank/DDBJ databases">
        <title>Genome Survey of Euroglyphus maynei.</title>
        <authorList>
            <person name="Arlian L.G."/>
            <person name="Morgan M.S."/>
            <person name="Rider S.D."/>
        </authorList>
    </citation>
    <scope>NUCLEOTIDE SEQUENCE [LARGE SCALE GENOMIC DNA]</scope>
    <source>
        <strain evidence="7">Arlian Lab</strain>
        <tissue evidence="7">Whole body</tissue>
    </source>
</reference>
<protein>
    <recommendedName>
        <fullName evidence="5">Fucosyltransferase</fullName>
        <ecNumber evidence="5">2.4.1.-</ecNumber>
    </recommendedName>
</protein>
<proteinExistence type="inferred from homology"/>
<dbReference type="Pfam" id="PF00852">
    <property type="entry name" value="Glyco_transf_10"/>
    <property type="match status" value="1"/>
</dbReference>
<dbReference type="Proteomes" id="UP000194236">
    <property type="component" value="Unassembled WGS sequence"/>
</dbReference>
<dbReference type="InterPro" id="IPR038577">
    <property type="entry name" value="GT10-like_C_sf"/>
</dbReference>
<feature type="domain" description="Fucosyltransferase C-terminal" evidence="6">
    <location>
        <begin position="2"/>
        <end position="94"/>
    </location>
</feature>
<evidence type="ECO:0000256" key="3">
    <source>
        <dbReference type="ARBA" id="ARBA00022676"/>
    </source>
</evidence>
<evidence type="ECO:0000256" key="2">
    <source>
        <dbReference type="ARBA" id="ARBA00008919"/>
    </source>
</evidence>
<comment type="subcellular location">
    <subcellularLocation>
        <location evidence="5">Golgi apparatus</location>
        <location evidence="5">Golgi stack membrane</location>
        <topology evidence="5">Single-pass type II membrane protein</topology>
    </subcellularLocation>
</comment>
<organism evidence="7 8">
    <name type="scientific">Euroglyphus maynei</name>
    <name type="common">Mayne's house dust mite</name>
    <dbReference type="NCBI Taxonomy" id="6958"/>
    <lineage>
        <taxon>Eukaryota</taxon>
        <taxon>Metazoa</taxon>
        <taxon>Ecdysozoa</taxon>
        <taxon>Arthropoda</taxon>
        <taxon>Chelicerata</taxon>
        <taxon>Arachnida</taxon>
        <taxon>Acari</taxon>
        <taxon>Acariformes</taxon>
        <taxon>Sarcoptiformes</taxon>
        <taxon>Astigmata</taxon>
        <taxon>Psoroptidia</taxon>
        <taxon>Analgoidea</taxon>
        <taxon>Pyroglyphidae</taxon>
        <taxon>Pyroglyphinae</taxon>
        <taxon>Euroglyphus</taxon>
    </lineage>
</organism>
<name>A0A1Y3BJU7_EURMA</name>
<evidence type="ECO:0000259" key="6">
    <source>
        <dbReference type="Pfam" id="PF00852"/>
    </source>
</evidence>
<dbReference type="InterPro" id="IPR055270">
    <property type="entry name" value="Glyco_tran_10_C"/>
</dbReference>
<sequence>MLNNDYKFYLAFENSNCRDYITEKFYLNGLGENHRDFNIIPIVMGAHPMDYRRQSPPNSFIHVDNFQSPLQLAKYLHYLDKNDDEYNKYFDWKHQ</sequence>
<evidence type="ECO:0000313" key="7">
    <source>
        <dbReference type="EMBL" id="OTF80387.1"/>
    </source>
</evidence>
<comment type="pathway">
    <text evidence="1">Protein modification; protein glycosylation.</text>
</comment>
<dbReference type="PANTHER" id="PTHR11929">
    <property type="entry name" value="ALPHA- 1,3 -FUCOSYLTRANSFERASE"/>
    <property type="match status" value="1"/>
</dbReference>
<dbReference type="Gene3D" id="3.40.50.11660">
    <property type="entry name" value="Glycosyl transferase family 10, C-terminal domain"/>
    <property type="match status" value="1"/>
</dbReference>
<keyword evidence="5" id="KW-0333">Golgi apparatus</keyword>
<keyword evidence="4 5" id="KW-0808">Transferase</keyword>
<dbReference type="EMBL" id="MUJZ01018438">
    <property type="protein sequence ID" value="OTF80387.1"/>
    <property type="molecule type" value="Genomic_DNA"/>
</dbReference>
<dbReference type="GO" id="GO:0032580">
    <property type="term" value="C:Golgi cisterna membrane"/>
    <property type="evidence" value="ECO:0007669"/>
    <property type="project" value="UniProtKB-SubCell"/>
</dbReference>
<dbReference type="EC" id="2.4.1.-" evidence="5"/>
<feature type="non-terminal residue" evidence="7">
    <location>
        <position position="95"/>
    </location>
</feature>
<keyword evidence="3 5" id="KW-0328">Glycosyltransferase</keyword>
<keyword evidence="5" id="KW-0472">Membrane</keyword>
<dbReference type="AlphaFoldDB" id="A0A1Y3BJU7"/>
<dbReference type="PANTHER" id="PTHR11929:SF145">
    <property type="entry name" value="ALPHA-(1,3)-FUCOSYLTRANSFERASE FUT-1"/>
    <property type="match status" value="1"/>
</dbReference>